<keyword evidence="4" id="KW-1185">Reference proteome</keyword>
<feature type="compositionally biased region" description="Low complexity" evidence="1">
    <location>
        <begin position="1"/>
        <end position="22"/>
    </location>
</feature>
<sequence length="655" mass="72146">MTTLQSASISASTPPYSTTPTSEKTRWEPESSDYTLKTTEDKFRDAKARDIKSGTLNVETEKLVDAVLMPGKTGLPKVQVKTFAIDGIQSKDMIVIERVPVEPNRPNIVLFMPQQAGNSFIPFDNKEQMNKWLKGVATDADRLETFTAHFTEGAGPARAHRVKDVMKQYGNDDINAIVGPYAHVQGNIFERMDREINSPPAPVNGLTQIEQVKETETGRTLYSGLRPDGEKVLFEYDAYGNLLGAGNKGNYYFLQNGINSSRPLTPMTQKEYEIALEREISKNVGADDLRGLFESILTHLEHPFEGIGEALNALGISKSAADTVERYLDNPFSALLLDLNKNNQIGKVFGLDKATMDGVLNGAGDFAQGFVPFYGQARMLGGLLAKAIRNEPLSDQETRDLADALALKPDSPARKNMTPHTSEKHPAPTQSQIEEKPAGEKTVSSMPENEYVVQMGGPMNDLNVMGGEVHTYTDTYKQGTRLNIVAHGVERGFFDKTLGRPSKAVIDGKEYTAAEFVKYLKAKGVDPADPKFDSVRLLICYSADGGESSFGREFQKAVGKPVKAFEGTVTVNYGSTNLDQIRQKLIQQIKQSFPDLSDQDVETIATGKMQGLFTQKVQRVEKADGSYIQISMTSQNGVPKVVLQRISYKPVVFTR</sequence>
<feature type="region of interest" description="Disordered" evidence="1">
    <location>
        <begin position="407"/>
        <end position="445"/>
    </location>
</feature>
<name>A0A1V2JHS7_PSEAZ</name>
<accession>A0A1V2JHS7</accession>
<dbReference type="EMBL" id="MNPV01000004">
    <property type="protein sequence ID" value="ONH44789.1"/>
    <property type="molecule type" value="Genomic_DNA"/>
</dbReference>
<comment type="caution">
    <text evidence="3">The sequence shown here is derived from an EMBL/GenBank/DDBJ whole genome shotgun (WGS) entry which is preliminary data.</text>
</comment>
<dbReference type="Proteomes" id="UP000188559">
    <property type="component" value="Unassembled WGS sequence"/>
</dbReference>
<evidence type="ECO:0000313" key="4">
    <source>
        <dbReference type="Proteomes" id="UP000188559"/>
    </source>
</evidence>
<dbReference type="RefSeq" id="WP_071495641.1">
    <property type="nucleotide sequence ID" value="NZ_LT629702.1"/>
</dbReference>
<evidence type="ECO:0000313" key="3">
    <source>
        <dbReference type="EMBL" id="ONH44789.1"/>
    </source>
</evidence>
<proteinExistence type="predicted"/>
<dbReference type="OrthoDB" id="6739772at2"/>
<reference evidence="3 4" key="1">
    <citation type="submission" date="2016-10" db="EMBL/GenBank/DDBJ databases">
        <title>Pseudomonas lactis sp. nov. and Pseudomonas paralactis sp. nov., isolated from bovine raw milk.</title>
        <authorList>
            <person name="Von Neubeck M."/>
            <person name="Huptas C."/>
            <person name="Glueck C."/>
            <person name="Krewinkel M."/>
            <person name="Stoeckel M."/>
            <person name="Stressler T."/>
            <person name="Fischer L."/>
            <person name="Hinrichs J."/>
            <person name="Scherer S."/>
            <person name="Wenning M."/>
        </authorList>
    </citation>
    <scope>NUCLEOTIDE SEQUENCE [LARGE SCALE GENOMIC DNA]</scope>
    <source>
        <strain evidence="3 4">DSM 18862</strain>
    </source>
</reference>
<evidence type="ECO:0000259" key="2">
    <source>
        <dbReference type="Pfam" id="PF20178"/>
    </source>
</evidence>
<dbReference type="Pfam" id="PF20178">
    <property type="entry name" value="ToxA_N"/>
    <property type="match status" value="1"/>
</dbReference>
<dbReference type="InterPro" id="IPR046673">
    <property type="entry name" value="ToxA_N"/>
</dbReference>
<gene>
    <name evidence="3" type="ORF">BLL37_15825</name>
</gene>
<feature type="region of interest" description="Disordered" evidence="1">
    <location>
        <begin position="1"/>
        <end position="33"/>
    </location>
</feature>
<evidence type="ECO:0000256" key="1">
    <source>
        <dbReference type="SAM" id="MobiDB-lite"/>
    </source>
</evidence>
<protein>
    <recommendedName>
        <fullName evidence="2">Dermonecrotic toxin N-terminal domain-containing protein</fullName>
    </recommendedName>
</protein>
<dbReference type="GeneID" id="57373766"/>
<organism evidence="3 4">
    <name type="scientific">Pseudomonas azotoformans</name>
    <dbReference type="NCBI Taxonomy" id="47878"/>
    <lineage>
        <taxon>Bacteria</taxon>
        <taxon>Pseudomonadati</taxon>
        <taxon>Pseudomonadota</taxon>
        <taxon>Gammaproteobacteria</taxon>
        <taxon>Pseudomonadales</taxon>
        <taxon>Pseudomonadaceae</taxon>
        <taxon>Pseudomonas</taxon>
    </lineage>
</organism>
<dbReference type="AlphaFoldDB" id="A0A1V2JHS7"/>
<feature type="domain" description="Dermonecrotic toxin N-terminal" evidence="2">
    <location>
        <begin position="49"/>
        <end position="151"/>
    </location>
</feature>